<comment type="caution">
    <text evidence="1">The sequence shown here is derived from an EMBL/GenBank/DDBJ whole genome shotgun (WGS) entry which is preliminary data.</text>
</comment>
<reference evidence="1 2" key="1">
    <citation type="submission" date="2023-07" db="EMBL/GenBank/DDBJ databases">
        <title>Genomic Encyclopedia of Type Strains, Phase IV (KMG-IV): sequencing the most valuable type-strain genomes for metagenomic binning, comparative biology and taxonomic classification.</title>
        <authorList>
            <person name="Goeker M."/>
        </authorList>
    </citation>
    <scope>NUCLEOTIDE SEQUENCE [LARGE SCALE GENOMIC DNA]</scope>
    <source>
        <strain evidence="1 2">DSM 16784</strain>
    </source>
</reference>
<keyword evidence="2" id="KW-1185">Reference proteome</keyword>
<dbReference type="Proteomes" id="UP001230220">
    <property type="component" value="Unassembled WGS sequence"/>
</dbReference>
<organism evidence="1 2">
    <name type="scientific">Breznakia pachnodae</name>
    <dbReference type="NCBI Taxonomy" id="265178"/>
    <lineage>
        <taxon>Bacteria</taxon>
        <taxon>Bacillati</taxon>
        <taxon>Bacillota</taxon>
        <taxon>Erysipelotrichia</taxon>
        <taxon>Erysipelotrichales</taxon>
        <taxon>Erysipelotrichaceae</taxon>
        <taxon>Breznakia</taxon>
    </lineage>
</organism>
<evidence type="ECO:0000313" key="2">
    <source>
        <dbReference type="Proteomes" id="UP001230220"/>
    </source>
</evidence>
<accession>A0ABU0E5W2</accession>
<sequence>MDLLWNSTPKEKIRLDFLPCKNTGKDIRWEEWHPENYLRIYLSDYNKLLPYFNNVFPLLDPTNGEEQSSFDVCWDNWIGIDDWKDIIKLIKNDMLSIENEDELLFFNTFVQWIEQQMQWADIIVVEGNQ</sequence>
<dbReference type="EMBL" id="JAUSUR010000006">
    <property type="protein sequence ID" value="MDQ0362292.1"/>
    <property type="molecule type" value="Genomic_DNA"/>
</dbReference>
<name>A0ABU0E5W2_9FIRM</name>
<evidence type="ECO:0000313" key="1">
    <source>
        <dbReference type="EMBL" id="MDQ0362292.1"/>
    </source>
</evidence>
<dbReference type="RefSeq" id="WP_307409774.1">
    <property type="nucleotide sequence ID" value="NZ_JAUSUR010000006.1"/>
</dbReference>
<protein>
    <submittedName>
        <fullName evidence="1">Uncharacterized protein</fullName>
    </submittedName>
</protein>
<gene>
    <name evidence="1" type="ORF">J2S15_003046</name>
</gene>
<proteinExistence type="predicted"/>